<dbReference type="SUPFAM" id="SSF54928">
    <property type="entry name" value="RNA-binding domain, RBD"/>
    <property type="match status" value="1"/>
</dbReference>
<dbReference type="InterPro" id="IPR011676">
    <property type="entry name" value="DUF1618"/>
</dbReference>
<dbReference type="Pfam" id="PF00076">
    <property type="entry name" value="RRM_1"/>
    <property type="match status" value="1"/>
</dbReference>
<feature type="compositionally biased region" description="Polar residues" evidence="2">
    <location>
        <begin position="544"/>
        <end position="562"/>
    </location>
</feature>
<comment type="caution">
    <text evidence="4">The sequence shown here is derived from an EMBL/GenBank/DDBJ whole genome shotgun (WGS) entry which is preliminary data.</text>
</comment>
<dbReference type="PANTHER" id="PTHR33074">
    <property type="entry name" value="EXPRESSED PROTEIN-RELATED"/>
    <property type="match status" value="1"/>
</dbReference>
<dbReference type="InterPro" id="IPR000504">
    <property type="entry name" value="RRM_dom"/>
</dbReference>
<keyword evidence="1" id="KW-0694">RNA-binding</keyword>
<dbReference type="Gramene" id="TVU48399">
    <property type="protein sequence ID" value="TVU48399"/>
    <property type="gene ID" value="EJB05_08035"/>
</dbReference>
<evidence type="ECO:0000259" key="3">
    <source>
        <dbReference type="PROSITE" id="PS50102"/>
    </source>
</evidence>
<organism evidence="4 5">
    <name type="scientific">Eragrostis curvula</name>
    <name type="common">weeping love grass</name>
    <dbReference type="NCBI Taxonomy" id="38414"/>
    <lineage>
        <taxon>Eukaryota</taxon>
        <taxon>Viridiplantae</taxon>
        <taxon>Streptophyta</taxon>
        <taxon>Embryophyta</taxon>
        <taxon>Tracheophyta</taxon>
        <taxon>Spermatophyta</taxon>
        <taxon>Magnoliopsida</taxon>
        <taxon>Liliopsida</taxon>
        <taxon>Poales</taxon>
        <taxon>Poaceae</taxon>
        <taxon>PACMAD clade</taxon>
        <taxon>Chloridoideae</taxon>
        <taxon>Eragrostideae</taxon>
        <taxon>Eragrostidinae</taxon>
        <taxon>Eragrostis</taxon>
    </lineage>
</organism>
<keyword evidence="5" id="KW-1185">Reference proteome</keyword>
<name>A0A5J9WJC4_9POAL</name>
<dbReference type="SMART" id="SM00360">
    <property type="entry name" value="RRM"/>
    <property type="match status" value="1"/>
</dbReference>
<gene>
    <name evidence="4" type="ORF">EJB05_08035</name>
</gene>
<feature type="region of interest" description="Disordered" evidence="2">
    <location>
        <begin position="541"/>
        <end position="569"/>
    </location>
</feature>
<evidence type="ECO:0000313" key="4">
    <source>
        <dbReference type="EMBL" id="TVU48399.1"/>
    </source>
</evidence>
<dbReference type="PANTHER" id="PTHR33074:SF102">
    <property type="entry name" value="DUF1618 DOMAIN-CONTAINING PROTEIN"/>
    <property type="match status" value="1"/>
</dbReference>
<dbReference type="AlphaFoldDB" id="A0A5J9WJC4"/>
<dbReference type="EMBL" id="RWGY01000004">
    <property type="protein sequence ID" value="TVU48399.1"/>
    <property type="molecule type" value="Genomic_DNA"/>
</dbReference>
<proteinExistence type="predicted"/>
<feature type="domain" description="RRM" evidence="3">
    <location>
        <begin position="475"/>
        <end position="545"/>
    </location>
</feature>
<dbReference type="InterPro" id="IPR012677">
    <property type="entry name" value="Nucleotide-bd_a/b_plait_sf"/>
</dbReference>
<dbReference type="Gene3D" id="3.30.70.330">
    <property type="match status" value="1"/>
</dbReference>
<dbReference type="GO" id="GO:0003723">
    <property type="term" value="F:RNA binding"/>
    <property type="evidence" value="ECO:0007669"/>
    <property type="project" value="UniProtKB-UniRule"/>
</dbReference>
<protein>
    <recommendedName>
        <fullName evidence="3">RRM domain-containing protein</fullName>
    </recommendedName>
</protein>
<dbReference type="InterPro" id="IPR035979">
    <property type="entry name" value="RBD_domain_sf"/>
</dbReference>
<dbReference type="Proteomes" id="UP000324897">
    <property type="component" value="Chromosome 5"/>
</dbReference>
<feature type="non-terminal residue" evidence="4">
    <location>
        <position position="1"/>
    </location>
</feature>
<dbReference type="OrthoDB" id="692191at2759"/>
<dbReference type="Pfam" id="PF07762">
    <property type="entry name" value="DUF1618"/>
    <property type="match status" value="1"/>
</dbReference>
<evidence type="ECO:0000313" key="5">
    <source>
        <dbReference type="Proteomes" id="UP000324897"/>
    </source>
</evidence>
<accession>A0A5J9WJC4</accession>
<reference evidence="4 5" key="1">
    <citation type="journal article" date="2019" name="Sci. Rep.">
        <title>A high-quality genome of Eragrostis curvula grass provides insights into Poaceae evolution and supports new strategies to enhance forage quality.</title>
        <authorList>
            <person name="Carballo J."/>
            <person name="Santos B.A.C.M."/>
            <person name="Zappacosta D."/>
            <person name="Garbus I."/>
            <person name="Selva J.P."/>
            <person name="Gallo C.A."/>
            <person name="Diaz A."/>
            <person name="Albertini E."/>
            <person name="Caccamo M."/>
            <person name="Echenique V."/>
        </authorList>
    </citation>
    <scope>NUCLEOTIDE SEQUENCE [LARGE SCALE GENOMIC DNA]</scope>
    <source>
        <strain evidence="5">cv. Victoria</strain>
        <tissue evidence="4">Leaf</tissue>
    </source>
</reference>
<sequence>MSFLSNSLFFAASSFDPPDVATTTSRRQSRQVLLDKVAYLANRSNGTTAESFGRTGQAVEVSFWLTDPPGLSHFCVHCPGLNKTHFAEEPLVVCAEEDVAVLQVYFTFGPKDHVYERGIRDYFVYRAHRQHPSLDLLPTPSPHFFQPHEFGLLPCVVGGGEEEADFTIAVLRPRVVVPHEYDLHVFSSNTWTWSSKLALLDPRGVRAIGDFMIHVTDKVFTLAGDTNTLGFVDVRHGVLLCRTHQGTPDLWHIGLPAEHIKESNTNRERYRSLVRDFTFSDDAIRFIEVAEWKRQVVSESSSTAPKCSVCARRVDSADLELATDGWNAIAWSRSTNADDRWIKDYEVCADDIAISNPSHLDLLPDLRAASESRKSTLNRNLVAVTATLSMHDKDVFHLACKVNDMDKTAWILSINMRNKSLEDIAPFSADRVHFFNPPYRPCALSENFNMVPHKCEVGCKRKRRDEDAENAPVDTTILMHGLDPFTSSDQLRSLFTMFGDLHDFNIAANQQYASIQFVSRSCAEKAMRMLNGAQGGRLKFDLSWGSNSPNKQPSQPNVNKSGADSERHS</sequence>
<evidence type="ECO:0000256" key="1">
    <source>
        <dbReference type="PROSITE-ProRule" id="PRU00176"/>
    </source>
</evidence>
<evidence type="ECO:0000256" key="2">
    <source>
        <dbReference type="SAM" id="MobiDB-lite"/>
    </source>
</evidence>
<dbReference type="PROSITE" id="PS50102">
    <property type="entry name" value="RRM"/>
    <property type="match status" value="1"/>
</dbReference>